<keyword evidence="5 6" id="KW-0472">Membrane</keyword>
<keyword evidence="3 6" id="KW-0812">Transmembrane</keyword>
<protein>
    <submittedName>
        <fullName evidence="8">RDD family protein</fullName>
    </submittedName>
</protein>
<evidence type="ECO:0000259" key="7">
    <source>
        <dbReference type="Pfam" id="PF06271"/>
    </source>
</evidence>
<dbReference type="Proteomes" id="UP000613768">
    <property type="component" value="Unassembled WGS sequence"/>
</dbReference>
<dbReference type="PANTHER" id="PTHR36115">
    <property type="entry name" value="PROLINE-RICH ANTIGEN HOMOLOG-RELATED"/>
    <property type="match status" value="1"/>
</dbReference>
<comment type="subcellular location">
    <subcellularLocation>
        <location evidence="1">Cell membrane</location>
        <topology evidence="1">Multi-pass membrane protein</topology>
    </subcellularLocation>
</comment>
<accession>A0AAW3ZI34</accession>
<gene>
    <name evidence="8" type="ORF">IFO71_07875</name>
</gene>
<comment type="caution">
    <text evidence="8">The sequence shown here is derived from an EMBL/GenBank/DDBJ whole genome shotgun (WGS) entry which is preliminary data.</text>
</comment>
<dbReference type="EMBL" id="JACYTR010000011">
    <property type="protein sequence ID" value="MBD8525658.1"/>
    <property type="molecule type" value="Genomic_DNA"/>
</dbReference>
<feature type="domain" description="RDD" evidence="7">
    <location>
        <begin position="23"/>
        <end position="157"/>
    </location>
</feature>
<feature type="transmembrane region" description="Helical" evidence="6">
    <location>
        <begin position="29"/>
        <end position="53"/>
    </location>
</feature>
<dbReference type="GO" id="GO:0005886">
    <property type="term" value="C:plasma membrane"/>
    <property type="evidence" value="ECO:0007669"/>
    <property type="project" value="UniProtKB-SubCell"/>
</dbReference>
<dbReference type="InterPro" id="IPR010432">
    <property type="entry name" value="RDD"/>
</dbReference>
<evidence type="ECO:0000256" key="5">
    <source>
        <dbReference type="ARBA" id="ARBA00023136"/>
    </source>
</evidence>
<dbReference type="RefSeq" id="WP_192029006.1">
    <property type="nucleotide sequence ID" value="NZ_JACYTR010000011.1"/>
</dbReference>
<evidence type="ECO:0000256" key="2">
    <source>
        <dbReference type="ARBA" id="ARBA00022475"/>
    </source>
</evidence>
<evidence type="ECO:0000256" key="6">
    <source>
        <dbReference type="SAM" id="Phobius"/>
    </source>
</evidence>
<evidence type="ECO:0000256" key="3">
    <source>
        <dbReference type="ARBA" id="ARBA00022692"/>
    </source>
</evidence>
<dbReference type="PANTHER" id="PTHR36115:SF4">
    <property type="entry name" value="MEMBRANE PROTEIN"/>
    <property type="match status" value="1"/>
</dbReference>
<evidence type="ECO:0000256" key="4">
    <source>
        <dbReference type="ARBA" id="ARBA00022989"/>
    </source>
</evidence>
<name>A0AAW3ZI34_9GAMM</name>
<keyword evidence="9" id="KW-1185">Reference proteome</keyword>
<reference evidence="8 9" key="1">
    <citation type="submission" date="2020-09" db="EMBL/GenBank/DDBJ databases">
        <title>Pseudoxanthomonas sp. CAU 1598 isolated from sand of Yaerae Beach.</title>
        <authorList>
            <person name="Kim W."/>
        </authorList>
    </citation>
    <scope>NUCLEOTIDE SEQUENCE [LARGE SCALE GENOMIC DNA]</scope>
    <source>
        <strain evidence="8 9">CAU 1598</strain>
    </source>
</reference>
<dbReference type="InterPro" id="IPR051791">
    <property type="entry name" value="Pra-immunoreactive"/>
</dbReference>
<evidence type="ECO:0000313" key="8">
    <source>
        <dbReference type="EMBL" id="MBD8525658.1"/>
    </source>
</evidence>
<evidence type="ECO:0000256" key="1">
    <source>
        <dbReference type="ARBA" id="ARBA00004651"/>
    </source>
</evidence>
<dbReference type="Pfam" id="PF06271">
    <property type="entry name" value="RDD"/>
    <property type="match status" value="1"/>
</dbReference>
<feature type="transmembrane region" description="Helical" evidence="6">
    <location>
        <begin position="122"/>
        <end position="144"/>
    </location>
</feature>
<evidence type="ECO:0000313" key="9">
    <source>
        <dbReference type="Proteomes" id="UP000613768"/>
    </source>
</evidence>
<dbReference type="AlphaFoldDB" id="A0AAW3ZI34"/>
<feature type="transmembrane region" description="Helical" evidence="6">
    <location>
        <begin position="65"/>
        <end position="87"/>
    </location>
</feature>
<sequence>MSDDIYAAPKASLELADGTEELASRWARLGASIIDTLILLVVVIPLQWASGVFDYVMRGEQPPMLYSIGFLLLGLVVFALLHGKFLLSDGQTIGKKVLSIKIVDTAGQVPVLPTYLKRYGVYFLPGNIPIIGGILSLINILFIFGEKRTCVHDIVAGTRVVVAR</sequence>
<proteinExistence type="predicted"/>
<organism evidence="8 9">
    <name type="scientific">Pseudomarimonas arenosa</name>
    <dbReference type="NCBI Taxonomy" id="2774145"/>
    <lineage>
        <taxon>Bacteria</taxon>
        <taxon>Pseudomonadati</taxon>
        <taxon>Pseudomonadota</taxon>
        <taxon>Gammaproteobacteria</taxon>
        <taxon>Lysobacterales</taxon>
        <taxon>Lysobacteraceae</taxon>
        <taxon>Pseudomarimonas</taxon>
    </lineage>
</organism>
<keyword evidence="4 6" id="KW-1133">Transmembrane helix</keyword>
<keyword evidence="2" id="KW-1003">Cell membrane</keyword>